<protein>
    <recommendedName>
        <fullName evidence="3">Transglutaminase-like domain-containing protein</fullName>
    </recommendedName>
</protein>
<name>A0A8J3QD16_9ACTN</name>
<gene>
    <name evidence="4" type="ORF">Rhe02_66010</name>
</gene>
<keyword evidence="2" id="KW-0812">Transmembrane</keyword>
<evidence type="ECO:0000256" key="2">
    <source>
        <dbReference type="SAM" id="Phobius"/>
    </source>
</evidence>
<proteinExistence type="predicted"/>
<feature type="transmembrane region" description="Helical" evidence="2">
    <location>
        <begin position="536"/>
        <end position="554"/>
    </location>
</feature>
<dbReference type="SUPFAM" id="SSF54001">
    <property type="entry name" value="Cysteine proteinases"/>
    <property type="match status" value="1"/>
</dbReference>
<feature type="transmembrane region" description="Helical" evidence="2">
    <location>
        <begin position="29"/>
        <end position="47"/>
    </location>
</feature>
<feature type="transmembrane region" description="Helical" evidence="2">
    <location>
        <begin position="147"/>
        <end position="163"/>
    </location>
</feature>
<feature type="domain" description="Transglutaminase-like" evidence="3">
    <location>
        <begin position="414"/>
        <end position="482"/>
    </location>
</feature>
<dbReference type="Pfam" id="PF01841">
    <property type="entry name" value="Transglut_core"/>
    <property type="match status" value="1"/>
</dbReference>
<keyword evidence="2" id="KW-0472">Membrane</keyword>
<dbReference type="InterPro" id="IPR038765">
    <property type="entry name" value="Papain-like_cys_pep_sf"/>
</dbReference>
<accession>A0A8J3QD16</accession>
<dbReference type="AlphaFoldDB" id="A0A8J3QD16"/>
<evidence type="ECO:0000313" key="4">
    <source>
        <dbReference type="EMBL" id="GIH08534.1"/>
    </source>
</evidence>
<dbReference type="Pfam" id="PF11992">
    <property type="entry name" value="TgpA_N"/>
    <property type="match status" value="1"/>
</dbReference>
<dbReference type="PANTHER" id="PTHR42736">
    <property type="entry name" value="PROTEIN-GLUTAMINE GAMMA-GLUTAMYLTRANSFERASE"/>
    <property type="match status" value="1"/>
</dbReference>
<comment type="caution">
    <text evidence="4">The sequence shown here is derived from an EMBL/GenBank/DDBJ whole genome shotgun (WGS) entry which is preliminary data.</text>
</comment>
<feature type="transmembrane region" description="Helical" evidence="2">
    <location>
        <begin position="56"/>
        <end position="78"/>
    </location>
</feature>
<dbReference type="InterPro" id="IPR002931">
    <property type="entry name" value="Transglutaminase-like"/>
</dbReference>
<dbReference type="InterPro" id="IPR021878">
    <property type="entry name" value="TgpA_N"/>
</dbReference>
<dbReference type="InterPro" id="IPR052901">
    <property type="entry name" value="Bact_TGase-like"/>
</dbReference>
<evidence type="ECO:0000256" key="1">
    <source>
        <dbReference type="SAM" id="MobiDB-lite"/>
    </source>
</evidence>
<feature type="transmembrane region" description="Helical" evidence="2">
    <location>
        <begin position="168"/>
        <end position="189"/>
    </location>
</feature>
<dbReference type="SMART" id="SM00460">
    <property type="entry name" value="TGc"/>
    <property type="match status" value="1"/>
</dbReference>
<evidence type="ECO:0000313" key="5">
    <source>
        <dbReference type="Proteomes" id="UP000612899"/>
    </source>
</evidence>
<dbReference type="PANTHER" id="PTHR42736:SF1">
    <property type="entry name" value="PROTEIN-GLUTAMINE GAMMA-GLUTAMYLTRANSFERASE"/>
    <property type="match status" value="1"/>
</dbReference>
<feature type="region of interest" description="Disordered" evidence="1">
    <location>
        <begin position="483"/>
        <end position="522"/>
    </location>
</feature>
<reference evidence="4" key="1">
    <citation type="submission" date="2021-01" db="EMBL/GenBank/DDBJ databases">
        <title>Whole genome shotgun sequence of Rhizocola hellebori NBRC 109834.</title>
        <authorList>
            <person name="Komaki H."/>
            <person name="Tamura T."/>
        </authorList>
    </citation>
    <scope>NUCLEOTIDE SEQUENCE</scope>
    <source>
        <strain evidence="4">NBRC 109834</strain>
    </source>
</reference>
<feature type="transmembrane region" description="Helical" evidence="2">
    <location>
        <begin position="98"/>
        <end position="118"/>
    </location>
</feature>
<dbReference type="Gene3D" id="3.10.620.30">
    <property type="match status" value="1"/>
</dbReference>
<keyword evidence="5" id="KW-1185">Reference proteome</keyword>
<keyword evidence="2" id="KW-1133">Transmembrane helix</keyword>
<sequence>MLAALLGLAPVVAFAPAFGGLGDPRYLMPTAGAVAVTALATLLFSLAKGLVPAARALAVLAALGLYIAVVLAPGAEALSGPRRLVTSALPLDPAGPELAGVAAFCGIATICAVEAALLRRAPLLAMVGPLAFTAAGCALSASVASPPVWLAFALVAVAVGLLHRGKHLFVAAAMGLAVVATVALTPWVAAAGRAAPVDGRSLFQQPVRPLVGISPLAQFAAIRSGRLALSLRIEADAASGRMRYLSMDRFDGEYWTSEALYRRAGHRLPEPPPATEAWTVTETITVDRPGPLGWLPASGRPVEVSVTGLGVDEGTGELVVPQDRPVPARYTVRSRVPIWDPELVELATPASPPRQRAFPVPADLAAKATQLVRGEFGHPALAALATHFAQEGGYGLDDPAQSRSGHGLLHIRQLLESRRGTAEQYASAFAVLARALGYDTRVVVGFVPREEGSAYRVVGRDIDAWPEVRFAGLGWVPYYPTPGQRSGAAQPPKAPVAQPEPTPSFSRSAIAPPLQDASANGPRAEAENQIADAARLSAAVLAVVVVVVGAVPLAKVNRRRRRRRGDPNAQVLGAWLDTVDRFAEAGLALPASATPAEIAQSAANRFAKDLAHDALRLAALHDAAAYSPTRHGPTNAATAWRHAGHVRRRLRDSLRFGRRWRAALSPRPLWRRR</sequence>
<organism evidence="4 5">
    <name type="scientific">Rhizocola hellebori</name>
    <dbReference type="NCBI Taxonomy" id="1392758"/>
    <lineage>
        <taxon>Bacteria</taxon>
        <taxon>Bacillati</taxon>
        <taxon>Actinomycetota</taxon>
        <taxon>Actinomycetes</taxon>
        <taxon>Micromonosporales</taxon>
        <taxon>Micromonosporaceae</taxon>
        <taxon>Rhizocola</taxon>
    </lineage>
</organism>
<feature type="transmembrane region" description="Helical" evidence="2">
    <location>
        <begin position="123"/>
        <end position="141"/>
    </location>
</feature>
<evidence type="ECO:0000259" key="3">
    <source>
        <dbReference type="SMART" id="SM00460"/>
    </source>
</evidence>
<feature type="compositionally biased region" description="Pro residues" evidence="1">
    <location>
        <begin position="492"/>
        <end position="502"/>
    </location>
</feature>
<dbReference type="EMBL" id="BONY01000051">
    <property type="protein sequence ID" value="GIH08534.1"/>
    <property type="molecule type" value="Genomic_DNA"/>
</dbReference>
<dbReference type="Proteomes" id="UP000612899">
    <property type="component" value="Unassembled WGS sequence"/>
</dbReference>